<dbReference type="OrthoDB" id="9800666at2"/>
<organism evidence="3 4">
    <name type="scientific">Aquabacterium lacunae</name>
    <dbReference type="NCBI Taxonomy" id="2528630"/>
    <lineage>
        <taxon>Bacteria</taxon>
        <taxon>Pseudomonadati</taxon>
        <taxon>Pseudomonadota</taxon>
        <taxon>Betaproteobacteria</taxon>
        <taxon>Burkholderiales</taxon>
        <taxon>Aquabacterium</taxon>
    </lineage>
</organism>
<dbReference type="PROSITE" id="PS51257">
    <property type="entry name" value="PROKAR_LIPOPROTEIN"/>
    <property type="match status" value="1"/>
</dbReference>
<dbReference type="RefSeq" id="WP_130968886.1">
    <property type="nucleotide sequence ID" value="NZ_SIXI01000006.1"/>
</dbReference>
<dbReference type="SUPFAM" id="SSF82153">
    <property type="entry name" value="FAS1 domain"/>
    <property type="match status" value="1"/>
</dbReference>
<keyword evidence="4" id="KW-1185">Reference proteome</keyword>
<reference evidence="3 4" key="1">
    <citation type="submission" date="2019-02" db="EMBL/GenBank/DDBJ databases">
        <title>Aquabacterium sp. strain KMB7.</title>
        <authorList>
            <person name="Chen W.-M."/>
        </authorList>
    </citation>
    <scope>NUCLEOTIDE SEQUENCE [LARGE SCALE GENOMIC DNA]</scope>
    <source>
        <strain evidence="3 4">KMB7</strain>
    </source>
</reference>
<evidence type="ECO:0000313" key="3">
    <source>
        <dbReference type="EMBL" id="TBO28795.1"/>
    </source>
</evidence>
<dbReference type="FunFam" id="2.30.180.10:FF:000032">
    <property type="entry name" value="Fasciclin domain-containing protein, putative"/>
    <property type="match status" value="1"/>
</dbReference>
<comment type="caution">
    <text evidence="3">The sequence shown here is derived from an EMBL/GenBank/DDBJ whole genome shotgun (WGS) entry which is preliminary data.</text>
</comment>
<accession>A0A4Q9H362</accession>
<dbReference type="AlphaFoldDB" id="A0A4Q9H362"/>
<evidence type="ECO:0000256" key="1">
    <source>
        <dbReference type="SAM" id="SignalP"/>
    </source>
</evidence>
<evidence type="ECO:0000313" key="4">
    <source>
        <dbReference type="Proteomes" id="UP000292120"/>
    </source>
</evidence>
<dbReference type="PANTHER" id="PTHR10900:SF77">
    <property type="entry name" value="FI19380P1"/>
    <property type="match status" value="1"/>
</dbReference>
<keyword evidence="1" id="KW-0732">Signal</keyword>
<dbReference type="InterPro" id="IPR036378">
    <property type="entry name" value="FAS1_dom_sf"/>
</dbReference>
<dbReference type="Gene3D" id="2.30.180.10">
    <property type="entry name" value="FAS1 domain"/>
    <property type="match status" value="1"/>
</dbReference>
<dbReference type="InterPro" id="IPR000782">
    <property type="entry name" value="FAS1_domain"/>
</dbReference>
<protein>
    <submittedName>
        <fullName evidence="3">Fasciclin domain-containing protein</fullName>
    </submittedName>
</protein>
<dbReference type="GO" id="GO:0005615">
    <property type="term" value="C:extracellular space"/>
    <property type="evidence" value="ECO:0007669"/>
    <property type="project" value="TreeGrafter"/>
</dbReference>
<feature type="domain" description="FAS1" evidence="2">
    <location>
        <begin position="29"/>
        <end position="158"/>
    </location>
</feature>
<dbReference type="SMART" id="SM00554">
    <property type="entry name" value="FAS1"/>
    <property type="match status" value="1"/>
</dbReference>
<name>A0A4Q9H362_9BURK</name>
<evidence type="ECO:0000259" key="2">
    <source>
        <dbReference type="PROSITE" id="PS50213"/>
    </source>
</evidence>
<dbReference type="EMBL" id="SIXI01000006">
    <property type="protein sequence ID" value="TBO28795.1"/>
    <property type="molecule type" value="Genomic_DNA"/>
</dbReference>
<gene>
    <name evidence="3" type="ORF">EYS42_14375</name>
</gene>
<sequence length="164" mass="17383">MTTTTRFTAWRLAALTLASAFVLGGCASTTPQAQLAAQAPELSTFQALVRQAGLDAALADQEVTIFAPTDDAFKDVPAATLDKLAKDPEQLRQVLNFHMVNGKVLAANVTSNTALDTLQGAKLNVSKAGDYLVVEEAMATRTDLSSGKATIHVVDRVLMPPKKK</sequence>
<feature type="chain" id="PRO_5020626437" evidence="1">
    <location>
        <begin position="28"/>
        <end position="164"/>
    </location>
</feature>
<dbReference type="PANTHER" id="PTHR10900">
    <property type="entry name" value="PERIOSTIN-RELATED"/>
    <property type="match status" value="1"/>
</dbReference>
<dbReference type="Proteomes" id="UP000292120">
    <property type="component" value="Unassembled WGS sequence"/>
</dbReference>
<dbReference type="Pfam" id="PF02469">
    <property type="entry name" value="Fasciclin"/>
    <property type="match status" value="1"/>
</dbReference>
<proteinExistence type="predicted"/>
<dbReference type="PROSITE" id="PS50213">
    <property type="entry name" value="FAS1"/>
    <property type="match status" value="1"/>
</dbReference>
<feature type="signal peptide" evidence="1">
    <location>
        <begin position="1"/>
        <end position="27"/>
    </location>
</feature>
<dbReference type="InterPro" id="IPR050904">
    <property type="entry name" value="Adhesion/Biosynth-related"/>
</dbReference>